<dbReference type="Proteomes" id="UP000035088">
    <property type="component" value="Unassembled WGS sequence"/>
</dbReference>
<gene>
    <name evidence="2" type="ORF">GOARA_027_00230</name>
</gene>
<evidence type="ECO:0000256" key="1">
    <source>
        <dbReference type="SAM" id="SignalP"/>
    </source>
</evidence>
<dbReference type="EMBL" id="BAEE01000027">
    <property type="protein sequence ID" value="GAB09060.1"/>
    <property type="molecule type" value="Genomic_DNA"/>
</dbReference>
<evidence type="ECO:0008006" key="4">
    <source>
        <dbReference type="Google" id="ProtNLM"/>
    </source>
</evidence>
<feature type="chain" id="PRO_5003495262" description="Secreted protein" evidence="1">
    <location>
        <begin position="36"/>
        <end position="139"/>
    </location>
</feature>
<dbReference type="AlphaFoldDB" id="G7GZN5"/>
<evidence type="ECO:0000313" key="2">
    <source>
        <dbReference type="EMBL" id="GAB09060.1"/>
    </source>
</evidence>
<accession>G7GZN5</accession>
<evidence type="ECO:0000313" key="3">
    <source>
        <dbReference type="Proteomes" id="UP000035088"/>
    </source>
</evidence>
<dbReference type="STRING" id="1073574.GOARA_027_00230"/>
<keyword evidence="1" id="KW-0732">Signal</keyword>
<organism evidence="2 3">
    <name type="scientific">Gordonia araii NBRC 100433</name>
    <dbReference type="NCBI Taxonomy" id="1073574"/>
    <lineage>
        <taxon>Bacteria</taxon>
        <taxon>Bacillati</taxon>
        <taxon>Actinomycetota</taxon>
        <taxon>Actinomycetes</taxon>
        <taxon>Mycobacteriales</taxon>
        <taxon>Gordoniaceae</taxon>
        <taxon>Gordonia</taxon>
    </lineage>
</organism>
<name>G7GZN5_9ACTN</name>
<protein>
    <recommendedName>
        <fullName evidence="4">Secreted protein</fullName>
    </recommendedName>
</protein>
<sequence length="139" mass="15527">MNKCFRSSLLSCLAGVMLAAAIVAIPSPAAAPAHAACSAYDPDGSINWSCGWQLPKFPKPRAPKFNMGGPRPPLTPKNSVWCTSNFVNMGNGTGWTLTHVTKYDIRFWPDYYRRTYQGVDWTGYGWRRLNTYERVDCDA</sequence>
<reference evidence="2 3" key="1">
    <citation type="submission" date="2011-11" db="EMBL/GenBank/DDBJ databases">
        <title>Whole genome shotgun sequence of Gordonia araii NBRC 100433.</title>
        <authorList>
            <person name="Yoshida Y."/>
            <person name="Hosoyama A."/>
            <person name="Tsuchikane K."/>
            <person name="Katsumata H."/>
            <person name="Yamazaki S."/>
            <person name="Fujita N."/>
        </authorList>
    </citation>
    <scope>NUCLEOTIDE SEQUENCE [LARGE SCALE GENOMIC DNA]</scope>
    <source>
        <strain evidence="2 3">NBRC 100433</strain>
    </source>
</reference>
<keyword evidence="3" id="KW-1185">Reference proteome</keyword>
<feature type="signal peptide" evidence="1">
    <location>
        <begin position="1"/>
        <end position="35"/>
    </location>
</feature>
<comment type="caution">
    <text evidence="2">The sequence shown here is derived from an EMBL/GenBank/DDBJ whole genome shotgun (WGS) entry which is preliminary data.</text>
</comment>
<proteinExistence type="predicted"/>